<feature type="region of interest" description="Disordered" evidence="2">
    <location>
        <begin position="455"/>
        <end position="502"/>
    </location>
</feature>
<feature type="compositionally biased region" description="Basic and acidic residues" evidence="2">
    <location>
        <begin position="769"/>
        <end position="779"/>
    </location>
</feature>
<dbReference type="Proteomes" id="UP000732377">
    <property type="component" value="Unassembled WGS sequence"/>
</dbReference>
<evidence type="ECO:0000259" key="3">
    <source>
        <dbReference type="Pfam" id="PF18857"/>
    </source>
</evidence>
<feature type="domain" description="Large polyvalent protein associated" evidence="3">
    <location>
        <begin position="1552"/>
        <end position="1705"/>
    </location>
</feature>
<feature type="compositionally biased region" description="Low complexity" evidence="2">
    <location>
        <begin position="455"/>
        <end position="475"/>
    </location>
</feature>
<evidence type="ECO:0000256" key="1">
    <source>
        <dbReference type="SAM" id="Coils"/>
    </source>
</evidence>
<keyword evidence="1" id="KW-0175">Coiled coil</keyword>
<evidence type="ECO:0000313" key="4">
    <source>
        <dbReference type="EMBL" id="MBY6275504.1"/>
    </source>
</evidence>
<dbReference type="RefSeq" id="WP_273378396.1">
    <property type="nucleotide sequence ID" value="NZ_PIUK01000027.1"/>
</dbReference>
<proteinExistence type="predicted"/>
<name>A0A953I7Q8_SYMTR</name>
<evidence type="ECO:0000256" key="2">
    <source>
        <dbReference type="SAM" id="MobiDB-lite"/>
    </source>
</evidence>
<feature type="coiled-coil region" evidence="1">
    <location>
        <begin position="11"/>
        <end position="38"/>
    </location>
</feature>
<feature type="region of interest" description="Disordered" evidence="2">
    <location>
        <begin position="753"/>
        <end position="785"/>
    </location>
</feature>
<dbReference type="Pfam" id="PF18857">
    <property type="entry name" value="LPD38"/>
    <property type="match status" value="1"/>
</dbReference>
<sequence>MAIPSIDEYFRKKEEQQRKEYQAALEKRNKEIEALNLAGVSDLSLYEQIGAISKLPPAPPPERTVRPIPTIEDYFASKPTPRKTTAQETTLSGQTGTATKSPYLLESIQQELAQVKPASADEIRNWQKRQSTTVAERMRLAADIESGKVKVSGLKPEQIPWDQLMARPGYTSVAALGMRDPKKGYDYLVQLQGRMTGSAEERQSLQRPSFATGLAQGLASGIALGVPEVAPGRTTAESAGQFVGQVLGMIPGVAAAGATGGAALAGAAARAVPALRGASTAARIATGVLQGIGTGATLAPAQEAIRAGLTGEFEPREAARRAAETVATYGAFGGAYPVAQSTVGTLGRQIAQRAPGLAQMAQTVGERVPVAAAVAEGVPAGAIAGFLVGVLQGGVQAVMDEDARGFVPFVRTVAQSTKEEMAEELVEAIAYGISRGLIRPNAADVQRAARAAKQALGESTVQQETTTPETATAQETEVREPVETAAEPETTAQQEEASSMRAQRSEMLRQAMPGIDETAVIQLVRDTSNLSDEEFAAFVQRMAAPQSQTPAQASTEQRTETTPVANEVAVRMQAYDSSAPESRDNFPVVPSDIPLIRYQKEPGVATFSDLRGGTWYGVVTDVHGENTGYQRVGEVTGGQEKITERFTPENPLLIVDGDSSGAGPAAIKRLRGEAYFDWVLDAAIGNDTVLQEVLTELGVPQEHIDALRTHPDRVMAVQDRVGTELARQAGYDSIIHTTPNGVYTEVVKLHRTSSDQTNASDVVESPEGTVERGDRERGEAGAGEGVTVSVEEGVTEGQAPSRLAYAGVRPALPSVATTPLPVVKRRDIVKTLEKHFGQLKVGGVRGKGVLGQFDTRTGVIRTRVAEDFPVQMHEIGHKLDQELGLSLPRYDQELLALGEQTTPKSRMNDKAYRRTEGVAEFLRLYLMNPSEAQQRAPNYYAAFEAKLDANPDIRDALEETRELVRRYFSQTPRDKVLSAISINEREPRRWPTVTQLYAQAVDQLAPLDRVVRQLGLRGKLKVDEDPYLVGVLARGWAGKPQTWIERGVTDENFNFISEPLNAILNDVENMDDFRVYLVAKRAKELLSRRSEKGEPLFTVETTLGPGITEAEIDAVIAEFEPKYGQIQQRLVRFQNYLVDELVKSGVLSQEGAEAMKRMNQHYVPFYRLVDENLGTFRFAGAKKFADVGQPIKRIKGDGHTIIDPIESVVKNTYMLLNVATRNKVGRTFIEFVEKHGLEGQLAEKVSTPTRPVNFQLGQIRDVLEEIGVEVNPGDLEKIATIFTPTGRPRSGRNELTIMRDGKREYWQVDPEIYRALLFLDDEATATWVKILGTPARLLRAGAVLSPEFLGSNPVRDQWTAFVNSEYGYVPFFDFAKGVFDAVGQTDLYYKFLASGGAQASLVSLDRKTLQEQVNGYLEELKAKRGAGIERLGYIIKKTANPIDVLRALSEFSELGTRLGEFRRAVEKEGATREGYLRAALAARDVTLDFSRRGSKTQTINQLTAFFNAQLQGIDKTIRVFREQPVRSTVRSTLIFTLPTILLYLMNRNNPYWEEKDQWQKDLFFLIPLPWTADENGHARHFLYLPKGHAAAMVFGSAVERILRWIDKEDPTAFEGLGKRLMEDFLPAAPVPTALMPLIENITNYDFFTDMPVVPVREQRLDPEEQYNVYTSDFARVLGKWLGYSPRKIDNLISGYGGGLGKLLVGEVGGAVMRALETAVEGESKAVARPSRGLAGVPFVKAFARDAAGPGVGSSVDQLYSMLDRAESINRRVKKATQQGEKLTLTEEEQLLLARLSALRKVDRTLQDLRAARRTIENDPNMTADEKREAINALEMLMTNVARVTLGKHPIEVPGE</sequence>
<feature type="compositionally biased region" description="Low complexity" evidence="2">
    <location>
        <begin position="483"/>
        <end position="497"/>
    </location>
</feature>
<protein>
    <recommendedName>
        <fullName evidence="3">Large polyvalent protein associated domain-containing protein</fullName>
    </recommendedName>
</protein>
<accession>A0A953I7Q8</accession>
<gene>
    <name evidence="4" type="ORF">CWE10_04670</name>
</gene>
<dbReference type="EMBL" id="PIUK01000027">
    <property type="protein sequence ID" value="MBY6275504.1"/>
    <property type="molecule type" value="Genomic_DNA"/>
</dbReference>
<evidence type="ECO:0000313" key="5">
    <source>
        <dbReference type="Proteomes" id="UP000732377"/>
    </source>
</evidence>
<dbReference type="InterPro" id="IPR040561">
    <property type="entry name" value="LPD38"/>
</dbReference>
<reference evidence="4" key="1">
    <citation type="submission" date="2017-11" db="EMBL/GenBank/DDBJ databases">
        <title>Three new genomes from thermophilic consortium.</title>
        <authorList>
            <person name="Quaggio R."/>
            <person name="Amgarten D."/>
            <person name="Setubal J.C."/>
        </authorList>
    </citation>
    <scope>NUCLEOTIDE SEQUENCE</scope>
    <source>
        <strain evidence="4">ZCTH01-B2</strain>
    </source>
</reference>
<feature type="compositionally biased region" description="Polar residues" evidence="2">
    <location>
        <begin position="82"/>
        <end position="98"/>
    </location>
</feature>
<feature type="region of interest" description="Disordered" evidence="2">
    <location>
        <begin position="75"/>
        <end position="98"/>
    </location>
</feature>
<comment type="caution">
    <text evidence="4">The sequence shown here is derived from an EMBL/GenBank/DDBJ whole genome shotgun (WGS) entry which is preliminary data.</text>
</comment>
<organism evidence="4 5">
    <name type="scientific">Symbiobacterium thermophilum</name>
    <dbReference type="NCBI Taxonomy" id="2734"/>
    <lineage>
        <taxon>Bacteria</taxon>
        <taxon>Bacillati</taxon>
        <taxon>Bacillota</taxon>
        <taxon>Clostridia</taxon>
        <taxon>Eubacteriales</taxon>
        <taxon>Symbiobacteriaceae</taxon>
        <taxon>Symbiobacterium</taxon>
    </lineage>
</organism>